<dbReference type="AlphaFoldDB" id="A0A8D1SZD5"/>
<evidence type="ECO:0000313" key="2">
    <source>
        <dbReference type="Ensembl" id="ENSSSCP00060003209.1"/>
    </source>
</evidence>
<dbReference type="Ensembl" id="ENSSSCT00060008738.1">
    <property type="protein sequence ID" value="ENSSSCP00060003209.1"/>
    <property type="gene ID" value="ENSSSCG00060006852.1"/>
</dbReference>
<organism evidence="2 3">
    <name type="scientific">Sus scrofa</name>
    <name type="common">Pig</name>
    <dbReference type="NCBI Taxonomy" id="9823"/>
    <lineage>
        <taxon>Eukaryota</taxon>
        <taxon>Metazoa</taxon>
        <taxon>Chordata</taxon>
        <taxon>Craniata</taxon>
        <taxon>Vertebrata</taxon>
        <taxon>Euteleostomi</taxon>
        <taxon>Mammalia</taxon>
        <taxon>Eutheria</taxon>
        <taxon>Laurasiatheria</taxon>
        <taxon>Artiodactyla</taxon>
        <taxon>Suina</taxon>
        <taxon>Suidae</taxon>
        <taxon>Sus</taxon>
    </lineage>
</organism>
<feature type="region of interest" description="Disordered" evidence="1">
    <location>
        <begin position="1"/>
        <end position="30"/>
    </location>
</feature>
<protein>
    <submittedName>
        <fullName evidence="2">Uncharacterized protein</fullName>
    </submittedName>
</protein>
<reference evidence="2" key="1">
    <citation type="submission" date="2025-08" db="UniProtKB">
        <authorList>
            <consortium name="Ensembl"/>
        </authorList>
    </citation>
    <scope>IDENTIFICATION</scope>
</reference>
<evidence type="ECO:0000256" key="1">
    <source>
        <dbReference type="SAM" id="MobiDB-lite"/>
    </source>
</evidence>
<proteinExistence type="predicted"/>
<accession>A0A8D1SZD5</accession>
<name>A0A8D1SZD5_PIG</name>
<sequence length="107" mass="11886">MEPPPLRKAGSRQEDGFGGPPGGVAATGMVPNLRRSNSSLCRNRRPQFLNNCEKQANLSSWIPENIKKKECVHFVERSKLSDAGGLCTGLQFWFLKQVCKNSLRRGV</sequence>
<evidence type="ECO:0000313" key="3">
    <source>
        <dbReference type="Proteomes" id="UP000694723"/>
    </source>
</evidence>
<dbReference type="Proteomes" id="UP000694723">
    <property type="component" value="Unplaced"/>
</dbReference>